<feature type="domain" description="Aminotransferase class I/classII large" evidence="6">
    <location>
        <begin position="129"/>
        <end position="358"/>
    </location>
</feature>
<dbReference type="InterPro" id="IPR005958">
    <property type="entry name" value="TyrNic_aminoTrfase"/>
</dbReference>
<protein>
    <recommendedName>
        <fullName evidence="6">Aminotransferase class I/classII large domain-containing protein</fullName>
    </recommendedName>
</protein>
<sequence>MEGKLKKFGFEDSEKIKKAPPSYSIIGVSFLNEITNKDDHRPAISLGLGDPSHFKCFRTTAIAEDAVIEAIRSAKFNSYAPTGEYLSNDLPYQLSLEDIYVTAGCKHAMEVTVEVLSRREANILLPRPDENTIAMVIINPGNPCGSVYSYEHLSKIAETARKLGILVVADEVYGHVTFGSKPFVPMGVFGSTVPVITLGSISKRWMVPGWRLGWLVTSDPTGLLQKCGIADSIKSALNPAPFSPTFIQAAVPEILEKTTEEFFSKTINILRAASAFCYDKLKEIPCITCPQRAEGAMFVLVKLNLSLLEDIEDDMEFCLKLAKEESLVILPGVTVGLKNWLRITFSVEQSSLEDGLGRLRSFCGRHAKKP</sequence>
<accession>A0A8T2YB82</accession>
<reference evidence="7" key="1">
    <citation type="journal article" date="2021" name="J. Hered.">
        <title>Genome Assembly of Salicaceae Populus deltoides (Eastern Cottonwood) I-69 Based on Nanopore Sequencing and Hi-C Technologies.</title>
        <authorList>
            <person name="Bai S."/>
            <person name="Wu H."/>
            <person name="Zhang J."/>
            <person name="Pan Z."/>
            <person name="Zhao W."/>
            <person name="Li Z."/>
            <person name="Tong C."/>
        </authorList>
    </citation>
    <scope>NUCLEOTIDE SEQUENCE</scope>
    <source>
        <tissue evidence="7">Leaf</tissue>
    </source>
</reference>
<dbReference type="InterPro" id="IPR015421">
    <property type="entry name" value="PyrdxlP-dep_Trfase_major"/>
</dbReference>
<organism evidence="7 8">
    <name type="scientific">Populus deltoides</name>
    <name type="common">Eastern poplar</name>
    <name type="synonym">Eastern cottonwood</name>
    <dbReference type="NCBI Taxonomy" id="3696"/>
    <lineage>
        <taxon>Eukaryota</taxon>
        <taxon>Viridiplantae</taxon>
        <taxon>Streptophyta</taxon>
        <taxon>Embryophyta</taxon>
        <taxon>Tracheophyta</taxon>
        <taxon>Spermatophyta</taxon>
        <taxon>Magnoliopsida</taxon>
        <taxon>eudicotyledons</taxon>
        <taxon>Gunneridae</taxon>
        <taxon>Pentapetalae</taxon>
        <taxon>rosids</taxon>
        <taxon>fabids</taxon>
        <taxon>Malpighiales</taxon>
        <taxon>Salicaceae</taxon>
        <taxon>Saliceae</taxon>
        <taxon>Populus</taxon>
    </lineage>
</organism>
<dbReference type="PANTHER" id="PTHR45744">
    <property type="entry name" value="TYROSINE AMINOTRANSFERASE"/>
    <property type="match status" value="1"/>
</dbReference>
<keyword evidence="3 4" id="KW-0663">Pyridoxal phosphate</keyword>
<dbReference type="Pfam" id="PF00155">
    <property type="entry name" value="Aminotran_1_2"/>
    <property type="match status" value="1"/>
</dbReference>
<dbReference type="Gene3D" id="3.40.640.10">
    <property type="entry name" value="Type I PLP-dependent aspartate aminotransferase-like (Major domain)"/>
    <property type="match status" value="2"/>
</dbReference>
<evidence type="ECO:0000259" key="6">
    <source>
        <dbReference type="Pfam" id="PF00155"/>
    </source>
</evidence>
<evidence type="ECO:0000256" key="1">
    <source>
        <dbReference type="ARBA" id="ARBA00001933"/>
    </source>
</evidence>
<dbReference type="EMBL" id="JACEGQ020000007">
    <property type="protein sequence ID" value="KAH8502287.1"/>
    <property type="molecule type" value="Genomic_DNA"/>
</dbReference>
<dbReference type="GO" id="GO:0004838">
    <property type="term" value="F:L-tyrosine-2-oxoglutarate transaminase activity"/>
    <property type="evidence" value="ECO:0007669"/>
    <property type="project" value="TreeGrafter"/>
</dbReference>
<evidence type="ECO:0000313" key="7">
    <source>
        <dbReference type="EMBL" id="KAH8502287.1"/>
    </source>
</evidence>
<comment type="caution">
    <text evidence="7">The sequence shown here is derived from an EMBL/GenBank/DDBJ whole genome shotgun (WGS) entry which is preliminary data.</text>
</comment>
<dbReference type="SUPFAM" id="SSF53383">
    <property type="entry name" value="PLP-dependent transferases"/>
    <property type="match status" value="1"/>
</dbReference>
<dbReference type="PIRSF" id="PIRSF000517">
    <property type="entry name" value="Tyr_transaminase"/>
    <property type="match status" value="1"/>
</dbReference>
<comment type="similarity">
    <text evidence="2 4">Belongs to the class-I pyridoxal-phosphate-dependent aminotransferase family.</text>
</comment>
<dbReference type="InterPro" id="IPR015422">
    <property type="entry name" value="PyrdxlP-dep_Trfase_small"/>
</dbReference>
<dbReference type="GO" id="GO:0030170">
    <property type="term" value="F:pyridoxal phosphate binding"/>
    <property type="evidence" value="ECO:0007669"/>
    <property type="project" value="InterPro"/>
</dbReference>
<evidence type="ECO:0000256" key="2">
    <source>
        <dbReference type="ARBA" id="ARBA00007441"/>
    </source>
</evidence>
<dbReference type="Proteomes" id="UP000807159">
    <property type="component" value="Chromosome 7"/>
</dbReference>
<dbReference type="InterPro" id="IPR004839">
    <property type="entry name" value="Aminotransferase_I/II_large"/>
</dbReference>
<evidence type="ECO:0000256" key="4">
    <source>
        <dbReference type="PIRNR" id="PIRNR000517"/>
    </source>
</evidence>
<evidence type="ECO:0000313" key="8">
    <source>
        <dbReference type="Proteomes" id="UP000807159"/>
    </source>
</evidence>
<gene>
    <name evidence="7" type="ORF">H0E87_013835</name>
</gene>
<dbReference type="FunFam" id="3.90.1150.10:FF:000040">
    <property type="entry name" value="Tyrosine aminotransferase"/>
    <property type="match status" value="1"/>
</dbReference>
<evidence type="ECO:0000256" key="5">
    <source>
        <dbReference type="PIRSR" id="PIRSR000517-1"/>
    </source>
</evidence>
<dbReference type="GO" id="GO:0006572">
    <property type="term" value="P:L-tyrosine catabolic process"/>
    <property type="evidence" value="ECO:0007669"/>
    <property type="project" value="TreeGrafter"/>
</dbReference>
<dbReference type="Gene3D" id="3.90.1150.10">
    <property type="entry name" value="Aspartate Aminotransferase, domain 1"/>
    <property type="match status" value="1"/>
</dbReference>
<proteinExistence type="inferred from homology"/>
<name>A0A8T2YB82_POPDE</name>
<comment type="cofactor">
    <cofactor evidence="1 4 5">
        <name>pyridoxal 5'-phosphate</name>
        <dbReference type="ChEBI" id="CHEBI:597326"/>
    </cofactor>
</comment>
<dbReference type="PANTHER" id="PTHR45744:SF11">
    <property type="entry name" value="TYROSINE AMINOTRANSFERASE"/>
    <property type="match status" value="1"/>
</dbReference>
<keyword evidence="8" id="KW-1185">Reference proteome</keyword>
<dbReference type="NCBIfam" id="TIGR01265">
    <property type="entry name" value="tyr_nico_aTase"/>
    <property type="match status" value="1"/>
</dbReference>
<dbReference type="InterPro" id="IPR015424">
    <property type="entry name" value="PyrdxlP-dep_Trfase"/>
</dbReference>
<dbReference type="CDD" id="cd00609">
    <property type="entry name" value="AAT_like"/>
    <property type="match status" value="1"/>
</dbReference>
<dbReference type="AlphaFoldDB" id="A0A8T2YB82"/>
<evidence type="ECO:0000256" key="3">
    <source>
        <dbReference type="ARBA" id="ARBA00022898"/>
    </source>
</evidence>
<feature type="modified residue" description="N6-(pyridoxal phosphate)lysine" evidence="5">
    <location>
        <position position="203"/>
    </location>
</feature>